<keyword evidence="1" id="KW-0862">Zinc</keyword>
<dbReference type="GO" id="GO:0000978">
    <property type="term" value="F:RNA polymerase II cis-regulatory region sequence-specific DNA binding"/>
    <property type="evidence" value="ECO:0007669"/>
    <property type="project" value="TreeGrafter"/>
</dbReference>
<dbReference type="GO" id="GO:0005634">
    <property type="term" value="C:nucleus"/>
    <property type="evidence" value="ECO:0007669"/>
    <property type="project" value="TreeGrafter"/>
</dbReference>
<dbReference type="Pfam" id="PF12874">
    <property type="entry name" value="zf-met"/>
    <property type="match status" value="1"/>
</dbReference>
<comment type="caution">
    <text evidence="4">The sequence shown here is derived from an EMBL/GenBank/DDBJ whole genome shotgun (WGS) entry which is preliminary data.</text>
</comment>
<evidence type="ECO:0000256" key="2">
    <source>
        <dbReference type="SAM" id="MobiDB-lite"/>
    </source>
</evidence>
<dbReference type="Pfam" id="PF00096">
    <property type="entry name" value="zf-C2H2"/>
    <property type="match status" value="1"/>
</dbReference>
<evidence type="ECO:0000313" key="4">
    <source>
        <dbReference type="EMBL" id="KAG2470281.1"/>
    </source>
</evidence>
<keyword evidence="1" id="KW-0479">Metal-binding</keyword>
<feature type="non-terminal residue" evidence="4">
    <location>
        <position position="1"/>
    </location>
</feature>
<protein>
    <submittedName>
        <fullName evidence="4">ZN821 protein</fullName>
    </submittedName>
</protein>
<feature type="region of interest" description="Disordered" evidence="2">
    <location>
        <begin position="59"/>
        <end position="108"/>
    </location>
</feature>
<organism evidence="4 5">
    <name type="scientific">Polypterus senegalus</name>
    <name type="common">Senegal bichir</name>
    <dbReference type="NCBI Taxonomy" id="55291"/>
    <lineage>
        <taxon>Eukaryota</taxon>
        <taxon>Metazoa</taxon>
        <taxon>Chordata</taxon>
        <taxon>Craniata</taxon>
        <taxon>Vertebrata</taxon>
        <taxon>Euteleostomi</taxon>
        <taxon>Actinopterygii</taxon>
        <taxon>Polypteriformes</taxon>
        <taxon>Polypteridae</taxon>
        <taxon>Polypterus</taxon>
    </lineage>
</organism>
<dbReference type="PANTHER" id="PTHR46451:SF1">
    <property type="entry name" value="RAS-RESPONSIVE ELEMENT-BINDING PROTEIN 1"/>
    <property type="match status" value="1"/>
</dbReference>
<feature type="compositionally biased region" description="Basic and acidic residues" evidence="2">
    <location>
        <begin position="62"/>
        <end position="72"/>
    </location>
</feature>
<dbReference type="PANTHER" id="PTHR46451">
    <property type="entry name" value="RAS-RESPONSIVE ELEMENT-BINDING PROTEIN 1"/>
    <property type="match status" value="1"/>
</dbReference>
<dbReference type="SMART" id="SM00355">
    <property type="entry name" value="ZnF_C2H2"/>
    <property type="match status" value="2"/>
</dbReference>
<name>A0A8X8BYI8_POLSE</name>
<feature type="non-terminal residue" evidence="4">
    <location>
        <position position="230"/>
    </location>
</feature>
<evidence type="ECO:0000313" key="5">
    <source>
        <dbReference type="Proteomes" id="UP000886611"/>
    </source>
</evidence>
<dbReference type="PROSITE" id="PS00028">
    <property type="entry name" value="ZINC_FINGER_C2H2_1"/>
    <property type="match status" value="1"/>
</dbReference>
<keyword evidence="5" id="KW-1185">Reference proteome</keyword>
<dbReference type="GO" id="GO:0001228">
    <property type="term" value="F:DNA-binding transcription activator activity, RNA polymerase II-specific"/>
    <property type="evidence" value="ECO:0007669"/>
    <property type="project" value="TreeGrafter"/>
</dbReference>
<evidence type="ECO:0000259" key="3">
    <source>
        <dbReference type="PROSITE" id="PS50157"/>
    </source>
</evidence>
<dbReference type="GO" id="GO:0008270">
    <property type="term" value="F:zinc ion binding"/>
    <property type="evidence" value="ECO:0007669"/>
    <property type="project" value="UniProtKB-KW"/>
</dbReference>
<feature type="compositionally biased region" description="Acidic residues" evidence="2">
    <location>
        <begin position="73"/>
        <end position="91"/>
    </location>
</feature>
<proteinExistence type="predicted"/>
<dbReference type="Proteomes" id="UP000886611">
    <property type="component" value="Unassembled WGS sequence"/>
</dbReference>
<dbReference type="AlphaFoldDB" id="A0A8X8BYI8"/>
<feature type="domain" description="C2H2-type" evidence="3">
    <location>
        <begin position="161"/>
        <end position="188"/>
    </location>
</feature>
<dbReference type="InterPro" id="IPR036236">
    <property type="entry name" value="Znf_C2H2_sf"/>
</dbReference>
<keyword evidence="1" id="KW-0863">Zinc-finger</keyword>
<dbReference type="SUPFAM" id="SSF57667">
    <property type="entry name" value="beta-beta-alpha zinc fingers"/>
    <property type="match status" value="1"/>
</dbReference>
<dbReference type="EMBL" id="JAATIS010000147">
    <property type="protein sequence ID" value="KAG2470281.1"/>
    <property type="molecule type" value="Genomic_DNA"/>
</dbReference>
<accession>A0A8X8BYI8</accession>
<gene>
    <name evidence="4" type="primary">Znf821</name>
    <name evidence="4" type="ORF">GTO96_0022708</name>
</gene>
<sequence>MSCQDVLLQMSMNWRSHLGFPQTSEEVNVILIYSQGSFPSTELAGTEHSIMMANRANFTEDSESHSNNSHEAEEQEIADESESDNPGEDTSSDTSGDDALMSPKTIQSTANDGYVKQEIDDGDQLNAGYFCPLCHAECGSPEQLIAHVYKHTTVVGTRKSYVCPVCGRALSSPGSLGRHLLIHSEDRLSNCAVCGARFTVRCTFSRSEFVSVGVRAQGQPLYSDPGAIAG</sequence>
<dbReference type="Gene3D" id="3.30.160.60">
    <property type="entry name" value="Classic Zinc Finger"/>
    <property type="match status" value="1"/>
</dbReference>
<dbReference type="InterPro" id="IPR052795">
    <property type="entry name" value="RREB1"/>
</dbReference>
<dbReference type="PROSITE" id="PS50157">
    <property type="entry name" value="ZINC_FINGER_C2H2_2"/>
    <property type="match status" value="1"/>
</dbReference>
<dbReference type="InterPro" id="IPR013087">
    <property type="entry name" value="Znf_C2H2_type"/>
</dbReference>
<evidence type="ECO:0000256" key="1">
    <source>
        <dbReference type="PROSITE-ProRule" id="PRU00042"/>
    </source>
</evidence>
<reference evidence="4 5" key="1">
    <citation type="journal article" date="2021" name="Cell">
        <title>Tracing the genetic footprints of vertebrate landing in non-teleost ray-finned fishes.</title>
        <authorList>
            <person name="Bi X."/>
            <person name="Wang K."/>
            <person name="Yang L."/>
            <person name="Pan H."/>
            <person name="Jiang H."/>
            <person name="Wei Q."/>
            <person name="Fang M."/>
            <person name="Yu H."/>
            <person name="Zhu C."/>
            <person name="Cai Y."/>
            <person name="He Y."/>
            <person name="Gan X."/>
            <person name="Zeng H."/>
            <person name="Yu D."/>
            <person name="Zhu Y."/>
            <person name="Jiang H."/>
            <person name="Qiu Q."/>
            <person name="Yang H."/>
            <person name="Zhang Y.E."/>
            <person name="Wang W."/>
            <person name="Zhu M."/>
            <person name="He S."/>
            <person name="Zhang G."/>
        </authorList>
    </citation>
    <scope>NUCLEOTIDE SEQUENCE [LARGE SCALE GENOMIC DNA]</scope>
    <source>
        <strain evidence="4">Bchr_013</strain>
    </source>
</reference>